<evidence type="ECO:0000259" key="1">
    <source>
        <dbReference type="PROSITE" id="PS51352"/>
    </source>
</evidence>
<dbReference type="InterPro" id="IPR013766">
    <property type="entry name" value="Thioredoxin_domain"/>
</dbReference>
<dbReference type="SUPFAM" id="SSF52833">
    <property type="entry name" value="Thioredoxin-like"/>
    <property type="match status" value="1"/>
</dbReference>
<evidence type="ECO:0000313" key="2">
    <source>
        <dbReference type="EMBL" id="CAI5448706.1"/>
    </source>
</evidence>
<dbReference type="PANTHER" id="PTHR46762">
    <property type="entry name" value="NUCLEOREDOXIN-LIKE PROTEIN 2"/>
    <property type="match status" value="1"/>
</dbReference>
<dbReference type="Proteomes" id="UP001152747">
    <property type="component" value="Unassembled WGS sequence"/>
</dbReference>
<dbReference type="PANTHER" id="PTHR46762:SF1">
    <property type="entry name" value="NUCLEOREDOXIN-LIKE PROTEIN 2"/>
    <property type="match status" value="1"/>
</dbReference>
<dbReference type="Pfam" id="PF13905">
    <property type="entry name" value="Thioredoxin_8"/>
    <property type="match status" value="1"/>
</dbReference>
<gene>
    <name evidence="2" type="ORF">CAMP_LOCUS11343</name>
</gene>
<dbReference type="InterPro" id="IPR017937">
    <property type="entry name" value="Thioredoxin_CS"/>
</dbReference>
<feature type="domain" description="Thioredoxin" evidence="1">
    <location>
        <begin position="1"/>
        <end position="122"/>
    </location>
</feature>
<dbReference type="GO" id="GO:0007600">
    <property type="term" value="P:sensory perception"/>
    <property type="evidence" value="ECO:0007669"/>
    <property type="project" value="InterPro"/>
</dbReference>
<dbReference type="InterPro" id="IPR012336">
    <property type="entry name" value="Thioredoxin-like_fold"/>
</dbReference>
<dbReference type="PROSITE" id="PS00194">
    <property type="entry name" value="THIOREDOXIN_1"/>
    <property type="match status" value="1"/>
</dbReference>
<dbReference type="Gene3D" id="3.40.30.10">
    <property type="entry name" value="Glutaredoxin"/>
    <property type="match status" value="1"/>
</dbReference>
<dbReference type="EMBL" id="CANHGI010000004">
    <property type="protein sequence ID" value="CAI5448706.1"/>
    <property type="molecule type" value="Genomic_DNA"/>
</dbReference>
<organism evidence="2 3">
    <name type="scientific">Caenorhabditis angaria</name>
    <dbReference type="NCBI Taxonomy" id="860376"/>
    <lineage>
        <taxon>Eukaryota</taxon>
        <taxon>Metazoa</taxon>
        <taxon>Ecdysozoa</taxon>
        <taxon>Nematoda</taxon>
        <taxon>Chromadorea</taxon>
        <taxon>Rhabditida</taxon>
        <taxon>Rhabditina</taxon>
        <taxon>Rhabditomorpha</taxon>
        <taxon>Rhabditoidea</taxon>
        <taxon>Rhabditidae</taxon>
        <taxon>Peloderinae</taxon>
        <taxon>Caenorhabditis</taxon>
    </lineage>
</organism>
<accession>A0A9P1N5G6</accession>
<protein>
    <recommendedName>
        <fullName evidence="1">Thioredoxin domain-containing protein</fullName>
    </recommendedName>
</protein>
<dbReference type="GO" id="GO:0045494">
    <property type="term" value="P:photoreceptor cell maintenance"/>
    <property type="evidence" value="ECO:0007669"/>
    <property type="project" value="InterPro"/>
</dbReference>
<reference evidence="2" key="1">
    <citation type="submission" date="2022-11" db="EMBL/GenBank/DDBJ databases">
        <authorList>
            <person name="Kikuchi T."/>
        </authorList>
    </citation>
    <scope>NUCLEOTIDE SEQUENCE</scope>
    <source>
        <strain evidence="2">PS1010</strain>
    </source>
</reference>
<sequence>MAELFAGKPLINHEGEEVVAAEVLKDKIVLLYFSAMWCPSCRQLTPKLKRFYEALKKEGKPIEVVLVSRDREAEDLLEYLGHGGEWLAIPFGDERIQEYLRKYEVPTIPALKLISASGELLADARGDVQEKGKEDPLGVFDNWASTHSLL</sequence>
<name>A0A9P1N5G6_9PELO</name>
<evidence type="ECO:0000313" key="3">
    <source>
        <dbReference type="Proteomes" id="UP001152747"/>
    </source>
</evidence>
<dbReference type="InterPro" id="IPR036249">
    <property type="entry name" value="Thioredoxin-like_sf"/>
</dbReference>
<dbReference type="OrthoDB" id="409136at2759"/>
<dbReference type="InterPro" id="IPR029519">
    <property type="entry name" value="RdCVF2"/>
</dbReference>
<proteinExistence type="predicted"/>
<dbReference type="AlphaFoldDB" id="A0A9P1N5G6"/>
<dbReference type="CDD" id="cd02964">
    <property type="entry name" value="TryX_like_family"/>
    <property type="match status" value="1"/>
</dbReference>
<comment type="caution">
    <text evidence="2">The sequence shown here is derived from an EMBL/GenBank/DDBJ whole genome shotgun (WGS) entry which is preliminary data.</text>
</comment>
<dbReference type="PROSITE" id="PS51352">
    <property type="entry name" value="THIOREDOXIN_2"/>
    <property type="match status" value="1"/>
</dbReference>
<keyword evidence="3" id="KW-1185">Reference proteome</keyword>